<dbReference type="KEGG" id="ppf:Pput_4651"/>
<protein>
    <recommendedName>
        <fullName evidence="3">Glycine zipper family protein</fullName>
    </recommendedName>
</protein>
<feature type="region of interest" description="Disordered" evidence="1">
    <location>
        <begin position="52"/>
        <end position="137"/>
    </location>
</feature>
<feature type="compositionally biased region" description="Basic and acidic residues" evidence="1">
    <location>
        <begin position="95"/>
        <end position="105"/>
    </location>
</feature>
<dbReference type="Pfam" id="PF20125">
    <property type="entry name" value="DUF6515"/>
    <property type="match status" value="1"/>
</dbReference>
<gene>
    <name evidence="2" type="ordered locus">Pput_4651</name>
</gene>
<dbReference type="AlphaFoldDB" id="A5W9G1"/>
<evidence type="ECO:0000313" key="2">
    <source>
        <dbReference type="EMBL" id="ABQ80771.1"/>
    </source>
</evidence>
<organism evidence="2">
    <name type="scientific">Pseudomonas putida (strain ATCC 700007 / DSM 6899 / JCM 31910 / BCRC 17059 / LMG 24140 / F1)</name>
    <dbReference type="NCBI Taxonomy" id="351746"/>
    <lineage>
        <taxon>Bacteria</taxon>
        <taxon>Pseudomonadati</taxon>
        <taxon>Pseudomonadota</taxon>
        <taxon>Gammaproteobacteria</taxon>
        <taxon>Pseudomonadales</taxon>
        <taxon>Pseudomonadaceae</taxon>
        <taxon>Pseudomonas</taxon>
    </lineage>
</organism>
<name>A5W9G1_PSEP1</name>
<sequence>MSGILICLCGGRGRLALVAVFSTERNTMTSRIWQLAGVGLLGLSISLGALAEGPGEGPGERGQQVQGEGGPGRSLNSRDEVRQTQPPRQGYYQDIPRRHGDDHHWQAGGPGQRPGGDWHGRPDGHGNGWGPGPQYRPGHTVDHFSDRYWKVPYRGADYFYSGGYWYRPHGGSYIVVTPPYGVRVNYLPPYAREVWLGGALFFLVADTYYQYLADSQEYVVVNPPVGVPSPVPVAPANGGYDVEAYPMYGQGQEQQEQDRYQCHRWAVSQSGFDPATATYAPAATVLSHYQRALGACFSGRGYSIN</sequence>
<proteinExistence type="predicted"/>
<dbReference type="HOGENOM" id="CLU_064487_0_0_6"/>
<evidence type="ECO:0000256" key="1">
    <source>
        <dbReference type="SAM" id="MobiDB-lite"/>
    </source>
</evidence>
<reference evidence="2" key="1">
    <citation type="submission" date="2007-05" db="EMBL/GenBank/DDBJ databases">
        <title>Complete sequence of Pseudomonas putida F1.</title>
        <authorList>
            <consortium name="US DOE Joint Genome Institute"/>
            <person name="Copeland A."/>
            <person name="Lucas S."/>
            <person name="Lapidus A."/>
            <person name="Barry K."/>
            <person name="Detter J.C."/>
            <person name="Glavina del Rio T."/>
            <person name="Hammon N."/>
            <person name="Israni S."/>
            <person name="Dalin E."/>
            <person name="Tice H."/>
            <person name="Pitluck S."/>
            <person name="Chain P."/>
            <person name="Malfatti S."/>
            <person name="Shin M."/>
            <person name="Vergez L."/>
            <person name="Schmutz J."/>
            <person name="Larimer F."/>
            <person name="Land M."/>
            <person name="Hauser L."/>
            <person name="Kyrpides N."/>
            <person name="Lykidis A."/>
            <person name="Parales R."/>
            <person name="Richardson P."/>
        </authorList>
    </citation>
    <scope>NUCLEOTIDE SEQUENCE [LARGE SCALE GENOMIC DNA]</scope>
    <source>
        <strain evidence="2">F1</strain>
    </source>
</reference>
<dbReference type="InterPro" id="IPR045398">
    <property type="entry name" value="DUF6515"/>
</dbReference>
<evidence type="ECO:0008006" key="3">
    <source>
        <dbReference type="Google" id="ProtNLM"/>
    </source>
</evidence>
<accession>A5W9G1</accession>
<dbReference type="EMBL" id="CP000712">
    <property type="protein sequence ID" value="ABQ80771.1"/>
    <property type="molecule type" value="Genomic_DNA"/>
</dbReference>
<dbReference type="eggNOG" id="ENOG502Z8NY">
    <property type="taxonomic scope" value="Bacteria"/>
</dbReference>